<keyword evidence="2" id="KW-0732">Signal</keyword>
<evidence type="ECO:0000259" key="9">
    <source>
        <dbReference type="Pfam" id="PF00561"/>
    </source>
</evidence>
<evidence type="ECO:0000256" key="1">
    <source>
        <dbReference type="ARBA" id="ARBA00010701"/>
    </source>
</evidence>
<dbReference type="PIRSF" id="PIRSF000862">
    <property type="entry name" value="Steryl_ester_lip"/>
    <property type="match status" value="1"/>
</dbReference>
<keyword evidence="3 7" id="KW-0378">Hydrolase</keyword>
<evidence type="ECO:0000256" key="3">
    <source>
        <dbReference type="ARBA" id="ARBA00022801"/>
    </source>
</evidence>
<keyword evidence="5" id="KW-0443">Lipid metabolism</keyword>
<evidence type="ECO:0000313" key="11">
    <source>
        <dbReference type="Proteomes" id="UP001153714"/>
    </source>
</evidence>
<proteinExistence type="inferred from homology"/>
<evidence type="ECO:0000256" key="2">
    <source>
        <dbReference type="ARBA" id="ARBA00022729"/>
    </source>
</evidence>
<keyword evidence="11" id="KW-1185">Reference proteome</keyword>
<evidence type="ECO:0000256" key="7">
    <source>
        <dbReference type="PIRNR" id="PIRNR000862"/>
    </source>
</evidence>
<feature type="active site" description="Nucleophile" evidence="8">
    <location>
        <position position="206"/>
    </location>
</feature>
<keyword evidence="6" id="KW-0325">Glycoprotein</keyword>
<sequence>MASEIVKTFNRVSGSIQSIFVPRNYEDEKEVEKYILEEKIKQSFNDFVERSAASTQVPEYTNFRSEPTALMSTPQLAMVHGKKVESHIIKTKDNYLLTLHRIFNGSSSPDRTVILHHGLMGSSADWILLGPSKSLPYILSEAGFDVWMTNARGNYYSRGHLLERVNSSNYWKFSFQEMGEYDLPAVIKYIKKFKPKNEKINYIGHSMGSTALLVLLSTNPRYNQYLRMGILLAPLVFMSNAQGPIKMLTTMSNHPPGRLLKVIGDTEFMPSRKMPKVMATKYCTRPKLFCNNPLLFLTGGINGDESVSDDSFLARLLYHVPAGTSTNTILHYGQLVQNGGFHRFGDPSSEFQLRNVRLPIALISSSEDWLATVPDVMRLFFTIENPIDHYIIREKNMSHTEFVWGADADVLVFFKILKLLVVGPSYKF</sequence>
<dbReference type="Gene3D" id="3.40.50.1820">
    <property type="entry name" value="alpha/beta hydrolase"/>
    <property type="match status" value="1"/>
</dbReference>
<dbReference type="InterPro" id="IPR029058">
    <property type="entry name" value="AB_hydrolase_fold"/>
</dbReference>
<reference evidence="10" key="1">
    <citation type="submission" date="2021-12" db="EMBL/GenBank/DDBJ databases">
        <authorList>
            <person name="King R."/>
        </authorList>
    </citation>
    <scope>NUCLEOTIDE SEQUENCE</scope>
</reference>
<comment type="similarity">
    <text evidence="1 7">Belongs to the AB hydrolase superfamily. Lipase family.</text>
</comment>
<dbReference type="FunFam" id="3.40.50.1820:FF:000057">
    <property type="entry name" value="Lipase"/>
    <property type="match status" value="1"/>
</dbReference>
<accession>A0A9N9N470</accession>
<evidence type="ECO:0000256" key="8">
    <source>
        <dbReference type="PIRSR" id="PIRSR000862-1"/>
    </source>
</evidence>
<dbReference type="AlphaFoldDB" id="A0A9N9N470"/>
<evidence type="ECO:0000256" key="4">
    <source>
        <dbReference type="ARBA" id="ARBA00022963"/>
    </source>
</evidence>
<feature type="domain" description="AB hydrolase-1" evidence="9">
    <location>
        <begin position="112"/>
        <end position="376"/>
    </location>
</feature>
<reference evidence="10" key="2">
    <citation type="submission" date="2022-10" db="EMBL/GenBank/DDBJ databases">
        <authorList>
            <consortium name="ENA_rothamsted_submissions"/>
            <consortium name="culmorum"/>
            <person name="King R."/>
        </authorList>
    </citation>
    <scope>NUCLEOTIDE SEQUENCE</scope>
</reference>
<dbReference type="SUPFAM" id="SSF53474">
    <property type="entry name" value="alpha/beta-Hydrolases"/>
    <property type="match status" value="1"/>
</dbReference>
<keyword evidence="4 7" id="KW-0442">Lipid degradation</keyword>
<evidence type="ECO:0000256" key="5">
    <source>
        <dbReference type="ARBA" id="ARBA00023098"/>
    </source>
</evidence>
<gene>
    <name evidence="10" type="ORF">DIATSA_LOCUS168</name>
</gene>
<organism evidence="10 11">
    <name type="scientific">Diatraea saccharalis</name>
    <name type="common">sugarcane borer</name>
    <dbReference type="NCBI Taxonomy" id="40085"/>
    <lineage>
        <taxon>Eukaryota</taxon>
        <taxon>Metazoa</taxon>
        <taxon>Ecdysozoa</taxon>
        <taxon>Arthropoda</taxon>
        <taxon>Hexapoda</taxon>
        <taxon>Insecta</taxon>
        <taxon>Pterygota</taxon>
        <taxon>Neoptera</taxon>
        <taxon>Endopterygota</taxon>
        <taxon>Lepidoptera</taxon>
        <taxon>Glossata</taxon>
        <taxon>Ditrysia</taxon>
        <taxon>Pyraloidea</taxon>
        <taxon>Crambidae</taxon>
        <taxon>Crambinae</taxon>
        <taxon>Diatraea</taxon>
    </lineage>
</organism>
<dbReference type="InterPro" id="IPR025483">
    <property type="entry name" value="Lipase_euk"/>
</dbReference>
<dbReference type="OrthoDB" id="9974421at2759"/>
<feature type="active site" description="Charge relay system" evidence="8">
    <location>
        <position position="368"/>
    </location>
</feature>
<dbReference type="PANTHER" id="PTHR11005">
    <property type="entry name" value="LYSOSOMAL ACID LIPASE-RELATED"/>
    <property type="match status" value="1"/>
</dbReference>
<evidence type="ECO:0000256" key="6">
    <source>
        <dbReference type="ARBA" id="ARBA00023180"/>
    </source>
</evidence>
<protein>
    <recommendedName>
        <fullName evidence="7">Lipase</fullName>
    </recommendedName>
</protein>
<dbReference type="InterPro" id="IPR000073">
    <property type="entry name" value="AB_hydrolase_1"/>
</dbReference>
<dbReference type="GO" id="GO:0016042">
    <property type="term" value="P:lipid catabolic process"/>
    <property type="evidence" value="ECO:0007669"/>
    <property type="project" value="UniProtKB-KW"/>
</dbReference>
<evidence type="ECO:0000313" key="10">
    <source>
        <dbReference type="EMBL" id="CAG9781850.1"/>
    </source>
</evidence>
<dbReference type="GO" id="GO:0016788">
    <property type="term" value="F:hydrolase activity, acting on ester bonds"/>
    <property type="evidence" value="ECO:0007669"/>
    <property type="project" value="InterPro"/>
</dbReference>
<feature type="active site" description="Charge relay system" evidence="8">
    <location>
        <position position="399"/>
    </location>
</feature>
<dbReference type="EMBL" id="OU893332">
    <property type="protein sequence ID" value="CAG9781850.1"/>
    <property type="molecule type" value="Genomic_DNA"/>
</dbReference>
<name>A0A9N9N470_9NEOP</name>
<dbReference type="Pfam" id="PF00561">
    <property type="entry name" value="Abhydrolase_1"/>
    <property type="match status" value="1"/>
</dbReference>
<dbReference type="Proteomes" id="UP001153714">
    <property type="component" value="Chromosome 1"/>
</dbReference>